<keyword evidence="9 11" id="KW-0539">Nucleus</keyword>
<dbReference type="PIRSF" id="PIRSF037919">
    <property type="entry name" value="HDAC_II_yeast"/>
    <property type="match status" value="1"/>
</dbReference>
<evidence type="ECO:0000313" key="16">
    <source>
        <dbReference type="Proteomes" id="UP000676310"/>
    </source>
</evidence>
<accession>A0A8J2HYC7</accession>
<dbReference type="InterPro" id="IPR023696">
    <property type="entry name" value="Ureohydrolase_dom_sf"/>
</dbReference>
<dbReference type="Gene3D" id="3.40.800.20">
    <property type="entry name" value="Histone deacetylase domain"/>
    <property type="match status" value="1"/>
</dbReference>
<dbReference type="PRINTS" id="PR01270">
    <property type="entry name" value="HDASUPER"/>
</dbReference>
<evidence type="ECO:0000256" key="7">
    <source>
        <dbReference type="ARBA" id="ARBA00023015"/>
    </source>
</evidence>
<dbReference type="Pfam" id="PF09757">
    <property type="entry name" value="Arb2-like"/>
    <property type="match status" value="1"/>
</dbReference>
<evidence type="ECO:0000256" key="11">
    <source>
        <dbReference type="PIRNR" id="PIRNR037919"/>
    </source>
</evidence>
<dbReference type="InterPro" id="IPR037138">
    <property type="entry name" value="His_deacetylse_dom_sf"/>
</dbReference>
<feature type="domain" description="Arb2-like" evidence="14">
    <location>
        <begin position="505"/>
        <end position="768"/>
    </location>
</feature>
<comment type="catalytic activity">
    <reaction evidence="10 11">
        <text>N(6)-acetyl-L-lysyl-[histone] + H2O = L-lysyl-[histone] + acetate</text>
        <dbReference type="Rhea" id="RHEA:58196"/>
        <dbReference type="Rhea" id="RHEA-COMP:9845"/>
        <dbReference type="Rhea" id="RHEA-COMP:11338"/>
        <dbReference type="ChEBI" id="CHEBI:15377"/>
        <dbReference type="ChEBI" id="CHEBI:29969"/>
        <dbReference type="ChEBI" id="CHEBI:30089"/>
        <dbReference type="ChEBI" id="CHEBI:61930"/>
        <dbReference type="EC" id="3.5.1.98"/>
    </reaction>
</comment>
<evidence type="ECO:0000313" key="15">
    <source>
        <dbReference type="EMBL" id="CAG5153850.1"/>
    </source>
</evidence>
<evidence type="ECO:0000259" key="13">
    <source>
        <dbReference type="Pfam" id="PF00850"/>
    </source>
</evidence>
<dbReference type="SUPFAM" id="SSF52768">
    <property type="entry name" value="Arginase/deacetylase"/>
    <property type="match status" value="1"/>
</dbReference>
<keyword evidence="5 11" id="KW-0378">Hydrolase</keyword>
<dbReference type="GeneID" id="67014903"/>
<dbReference type="PANTHER" id="PTHR10625">
    <property type="entry name" value="HISTONE DEACETYLASE HDAC1-RELATED"/>
    <property type="match status" value="1"/>
</dbReference>
<evidence type="ECO:0000256" key="1">
    <source>
        <dbReference type="ARBA" id="ARBA00004123"/>
    </source>
</evidence>
<dbReference type="EC" id="3.5.1.98" evidence="3 11"/>
<dbReference type="InterPro" id="IPR019154">
    <property type="entry name" value="Arb2-like_domain"/>
</dbReference>
<comment type="subcellular location">
    <subcellularLocation>
        <location evidence="1 11">Nucleus</location>
    </subcellularLocation>
</comment>
<evidence type="ECO:0000256" key="6">
    <source>
        <dbReference type="ARBA" id="ARBA00022853"/>
    </source>
</evidence>
<dbReference type="GO" id="GO:0000118">
    <property type="term" value="C:histone deacetylase complex"/>
    <property type="evidence" value="ECO:0007669"/>
    <property type="project" value="TreeGrafter"/>
</dbReference>
<keyword evidence="16" id="KW-1185">Reference proteome</keyword>
<evidence type="ECO:0000256" key="4">
    <source>
        <dbReference type="ARBA" id="ARBA00022491"/>
    </source>
</evidence>
<dbReference type="GO" id="GO:0031078">
    <property type="term" value="F:histone H3K14 deacetylase activity, hydrolytic mechanism"/>
    <property type="evidence" value="ECO:0007669"/>
    <property type="project" value="UniProtKB-UniRule"/>
</dbReference>
<dbReference type="GO" id="GO:0040029">
    <property type="term" value="P:epigenetic regulation of gene expression"/>
    <property type="evidence" value="ECO:0007669"/>
    <property type="project" value="TreeGrafter"/>
</dbReference>
<organism evidence="15 16">
    <name type="scientific">Alternaria atra</name>
    <dbReference type="NCBI Taxonomy" id="119953"/>
    <lineage>
        <taxon>Eukaryota</taxon>
        <taxon>Fungi</taxon>
        <taxon>Dikarya</taxon>
        <taxon>Ascomycota</taxon>
        <taxon>Pezizomycotina</taxon>
        <taxon>Dothideomycetes</taxon>
        <taxon>Pleosporomycetidae</taxon>
        <taxon>Pleosporales</taxon>
        <taxon>Pleosporineae</taxon>
        <taxon>Pleosporaceae</taxon>
        <taxon>Alternaria</taxon>
        <taxon>Alternaria sect. Ulocladioides</taxon>
    </lineage>
</organism>
<protein>
    <recommendedName>
        <fullName evidence="3 11">Histone deacetylase</fullName>
        <ecNumber evidence="3 11">3.5.1.98</ecNumber>
    </recommendedName>
</protein>
<comment type="function">
    <text evidence="11">Responsible for the deacetylation of lysine residues on the N-terminal part of the core histones (H2A, H2B, H3 and H4). Histone deacetylation gives a tag for epigenetic repression and plays an important role in transcriptional regulation, cell cycle progression and developmental events.</text>
</comment>
<evidence type="ECO:0000256" key="5">
    <source>
        <dbReference type="ARBA" id="ARBA00022801"/>
    </source>
</evidence>
<dbReference type="InterPro" id="IPR000286">
    <property type="entry name" value="HDACs"/>
</dbReference>
<dbReference type="PANTHER" id="PTHR10625:SF5">
    <property type="entry name" value="HISTONE DEACETYLASE"/>
    <property type="match status" value="1"/>
</dbReference>
<evidence type="ECO:0000256" key="12">
    <source>
        <dbReference type="SAM" id="MobiDB-lite"/>
    </source>
</evidence>
<keyword evidence="7 11" id="KW-0805">Transcription regulation</keyword>
<dbReference type="AlphaFoldDB" id="A0A8J2HYC7"/>
<feature type="compositionally biased region" description="Acidic residues" evidence="12">
    <location>
        <begin position="1"/>
        <end position="10"/>
    </location>
</feature>
<feature type="compositionally biased region" description="Polar residues" evidence="12">
    <location>
        <begin position="53"/>
        <end position="80"/>
    </location>
</feature>
<dbReference type="EMBL" id="CAJRGZ010000016">
    <property type="protein sequence ID" value="CAG5153850.1"/>
    <property type="molecule type" value="Genomic_DNA"/>
</dbReference>
<dbReference type="OrthoDB" id="424012at2759"/>
<proteinExistence type="inferred from homology"/>
<dbReference type="Proteomes" id="UP000676310">
    <property type="component" value="Unassembled WGS sequence"/>
</dbReference>
<dbReference type="Pfam" id="PF00850">
    <property type="entry name" value="Hist_deacetyl"/>
    <property type="match status" value="1"/>
</dbReference>
<evidence type="ECO:0000256" key="9">
    <source>
        <dbReference type="ARBA" id="ARBA00023242"/>
    </source>
</evidence>
<keyword evidence="6 11" id="KW-0156">Chromatin regulator</keyword>
<comment type="similarity">
    <text evidence="2 11">Belongs to the histone deacetylase family. HD type 2 subfamily.</text>
</comment>
<evidence type="ECO:0000256" key="10">
    <source>
        <dbReference type="ARBA" id="ARBA00048287"/>
    </source>
</evidence>
<dbReference type="FunFam" id="3.40.800.20:FF:000005">
    <property type="entry name" value="histone deacetylase 6"/>
    <property type="match status" value="1"/>
</dbReference>
<evidence type="ECO:0000259" key="14">
    <source>
        <dbReference type="Pfam" id="PF09757"/>
    </source>
</evidence>
<evidence type="ECO:0000256" key="3">
    <source>
        <dbReference type="ARBA" id="ARBA00012111"/>
    </source>
</evidence>
<keyword evidence="4 11" id="KW-0678">Repressor</keyword>
<dbReference type="InterPro" id="IPR023801">
    <property type="entry name" value="His_deacetylse_dom"/>
</dbReference>
<sequence>MDDEDYDMGEDTIVTSTEPNGDHVPDTVDPSELFHNIRGPQLSKREQLPFHSPSKNTSFLQPSTIQSQPGSHQTTKSPSGWSDKMSMSRPTPVRRSSPQVRIPPKPRSSLLPYATKKTGLVYDSRMRFHAELPDMNLIDDIHPEDPRRIHSIYEELREAGLVETGDMDGDQEDKCWRIMTRFATRPEILLIHTAEHYAFVESLQNMTEEDLKLQADSRDSIYFNHATYDCAKLAAGGAIEACKAVVQGTVRNAIAIIRPPGHHAETNQPSGFCIFNNVPIATRVCQNDYPETCRKVLILDWDVHHGNGIQHAFYDDPNVLYISLHVYKDGNFYPNLKDGNLDYCGEGLGEGKNVNIPWAEHGMGDSEYLYAFQEIVMPIATEFDPDLVIVSAGFDAAEGDLLGGCFVTPACYGHMTHMLMRLAKGKIVVCLEGGYNLRSIARSALAVTRVLMLEPPDRLNDDLPAPKDSAVYVVENVKRQHSKYWKSLYPKHLDKTDPGYKDTFRLHEVIREWQSQRLSSEHSMVPLPPLQINKSGLAQTFEHNVIATPNFMERHPLLVIFHDPPGFHDHSDPVTGKRELHNTWLTDVTKRYIDWAINNDFQVIDVNIPKVVTVEDSIIGYMRSEDSAVRAQQTRELAAYLWENYIEPNDATQVFFMGIGDAYLGLVDLLSHNENCTEPDSPVECLIGFVGETTIQSIKRATDDTISSWYYSHSMIFVKNSHFVWNPSRQRKMRKKLGNLIQSPKDGLDDMLEQHLEEVQTLLLEKKSEFEEMNDLSSRTDEGPQNMAAGLRSPPFPSASQTPKRFDPATRQEGAANLLKSPKMPQMGLFSAKSPGSRSPMKRPPP</sequence>
<evidence type="ECO:0000256" key="2">
    <source>
        <dbReference type="ARBA" id="ARBA00007738"/>
    </source>
</evidence>
<keyword evidence="8 11" id="KW-0804">Transcription</keyword>
<name>A0A8J2HYC7_9PLEO</name>
<dbReference type="InterPro" id="IPR017321">
    <property type="entry name" value="Hist_deAcase_II_yeast"/>
</dbReference>
<dbReference type="RefSeq" id="XP_043166897.1">
    <property type="nucleotide sequence ID" value="XM_043310962.1"/>
</dbReference>
<feature type="region of interest" description="Disordered" evidence="12">
    <location>
        <begin position="1"/>
        <end position="111"/>
    </location>
</feature>
<comment type="caution">
    <text evidence="15">The sequence shown here is derived from an EMBL/GenBank/DDBJ whole genome shotgun (WGS) entry which is preliminary data.</text>
</comment>
<evidence type="ECO:0000256" key="8">
    <source>
        <dbReference type="ARBA" id="ARBA00023163"/>
    </source>
</evidence>
<feature type="domain" description="Histone deacetylase" evidence="13">
    <location>
        <begin position="142"/>
        <end position="451"/>
    </location>
</feature>
<reference evidence="15" key="1">
    <citation type="submission" date="2021-05" db="EMBL/GenBank/DDBJ databases">
        <authorList>
            <person name="Stam R."/>
        </authorList>
    </citation>
    <scope>NUCLEOTIDE SEQUENCE</scope>
    <source>
        <strain evidence="15">CS162</strain>
    </source>
</reference>
<feature type="region of interest" description="Disordered" evidence="12">
    <location>
        <begin position="770"/>
        <end position="846"/>
    </location>
</feature>
<gene>
    <name evidence="15" type="ORF">ALTATR162_LOCUS3356</name>
</gene>